<comment type="caution">
    <text evidence="1">The sequence shown here is derived from an EMBL/GenBank/DDBJ whole genome shotgun (WGS) entry which is preliminary data.</text>
</comment>
<reference evidence="1 2" key="1">
    <citation type="submission" date="2007-01" db="EMBL/GenBank/DDBJ databases">
        <authorList>
            <person name="Haygood M."/>
            <person name="Podell S."/>
            <person name="Anderson C."/>
            <person name="Hopkinson B."/>
            <person name="Roe K."/>
            <person name="Barbeau K."/>
            <person name="Gaasterland T."/>
            <person name="Ferriera S."/>
            <person name="Johnson J."/>
            <person name="Kravitz S."/>
            <person name="Beeson K."/>
            <person name="Sutton G."/>
            <person name="Rogers Y.-H."/>
            <person name="Friedman R."/>
            <person name="Frazier M."/>
            <person name="Venter J.C."/>
        </authorList>
    </citation>
    <scope>NUCLEOTIDE SEQUENCE [LARGE SCALE GENOMIC DNA]</scope>
    <source>
        <strain evidence="1 2">ATCC 23134</strain>
    </source>
</reference>
<dbReference type="Proteomes" id="UP000004095">
    <property type="component" value="Unassembled WGS sequence"/>
</dbReference>
<protein>
    <submittedName>
        <fullName evidence="1">Uncharacterized protein</fullName>
    </submittedName>
</protein>
<dbReference type="EMBL" id="AAWS01000005">
    <property type="protein sequence ID" value="EAY30719.1"/>
    <property type="molecule type" value="Genomic_DNA"/>
</dbReference>
<evidence type="ECO:0000313" key="1">
    <source>
        <dbReference type="EMBL" id="EAY30719.1"/>
    </source>
</evidence>
<accession>A1ZFE5</accession>
<proteinExistence type="predicted"/>
<sequence>MVFQSLQNNKKEMVIQLQINPFWAKTSETVIKPEFTH</sequence>
<gene>
    <name evidence="1" type="ORF">M23134_01043</name>
</gene>
<evidence type="ECO:0000313" key="2">
    <source>
        <dbReference type="Proteomes" id="UP000004095"/>
    </source>
</evidence>
<name>A1ZFE5_MICM2</name>
<dbReference type="AlphaFoldDB" id="A1ZFE5"/>
<organism evidence="1 2">
    <name type="scientific">Microscilla marina ATCC 23134</name>
    <dbReference type="NCBI Taxonomy" id="313606"/>
    <lineage>
        <taxon>Bacteria</taxon>
        <taxon>Pseudomonadati</taxon>
        <taxon>Bacteroidota</taxon>
        <taxon>Cytophagia</taxon>
        <taxon>Cytophagales</taxon>
        <taxon>Microscillaceae</taxon>
        <taxon>Microscilla</taxon>
    </lineage>
</organism>
<keyword evidence="2" id="KW-1185">Reference proteome</keyword>